<dbReference type="InterPro" id="IPR000409">
    <property type="entry name" value="BEACH_dom"/>
</dbReference>
<dbReference type="PROSITE" id="PS50178">
    <property type="entry name" value="ZF_FYVE"/>
    <property type="match status" value="1"/>
</dbReference>
<dbReference type="PANTHER" id="PTHR46108">
    <property type="entry name" value="BLUE CHEESE"/>
    <property type="match status" value="1"/>
</dbReference>
<keyword evidence="4 6" id="KW-0863">Zinc-finger</keyword>
<dbReference type="InterPro" id="IPR036372">
    <property type="entry name" value="BEACH_dom_sf"/>
</dbReference>
<dbReference type="InterPro" id="IPR011011">
    <property type="entry name" value="Znf_FYVE_PHD"/>
</dbReference>
<dbReference type="AlphaFoldDB" id="A0A8S3S1Q9"/>
<dbReference type="SMART" id="SM00064">
    <property type="entry name" value="FYVE"/>
    <property type="match status" value="1"/>
</dbReference>
<evidence type="ECO:0000256" key="7">
    <source>
        <dbReference type="PROSITE-ProRule" id="PRU00221"/>
    </source>
</evidence>
<dbReference type="PROSITE" id="PS50294">
    <property type="entry name" value="WD_REPEATS_REGION"/>
    <property type="match status" value="1"/>
</dbReference>
<dbReference type="PANTHER" id="PTHR46108:SF4">
    <property type="entry name" value="BLUE CHEESE"/>
    <property type="match status" value="1"/>
</dbReference>
<dbReference type="InterPro" id="IPR013083">
    <property type="entry name" value="Znf_RING/FYVE/PHD"/>
</dbReference>
<dbReference type="InterPro" id="IPR019775">
    <property type="entry name" value="WD40_repeat_CS"/>
</dbReference>
<dbReference type="PROSITE" id="PS00678">
    <property type="entry name" value="WD_REPEATS_1"/>
    <property type="match status" value="1"/>
</dbReference>
<proteinExistence type="predicted"/>
<dbReference type="PROSITE" id="PS50082">
    <property type="entry name" value="WD_REPEATS_2"/>
    <property type="match status" value="1"/>
</dbReference>
<feature type="domain" description="FYVE-type" evidence="9">
    <location>
        <begin position="947"/>
        <end position="1007"/>
    </location>
</feature>
<dbReference type="InterPro" id="IPR015943">
    <property type="entry name" value="WD40/YVTN_repeat-like_dom_sf"/>
</dbReference>
<dbReference type="InterPro" id="IPR000306">
    <property type="entry name" value="Znf_FYVE"/>
</dbReference>
<keyword evidence="13" id="KW-1185">Reference proteome</keyword>
<keyword evidence="2" id="KW-0479">Metal-binding</keyword>
<keyword evidence="1 7" id="KW-0853">WD repeat</keyword>
<evidence type="ECO:0000313" key="12">
    <source>
        <dbReference type="EMBL" id="CAG2212422.1"/>
    </source>
</evidence>
<evidence type="ECO:0000256" key="6">
    <source>
        <dbReference type="PROSITE-ProRule" id="PRU00091"/>
    </source>
</evidence>
<dbReference type="InterPro" id="IPR023362">
    <property type="entry name" value="PH-BEACH_dom"/>
</dbReference>
<evidence type="ECO:0000256" key="1">
    <source>
        <dbReference type="ARBA" id="ARBA00022574"/>
    </source>
</evidence>
<dbReference type="InterPro" id="IPR051944">
    <property type="entry name" value="BEACH_domain_protein"/>
</dbReference>
<reference evidence="12" key="1">
    <citation type="submission" date="2021-03" db="EMBL/GenBank/DDBJ databases">
        <authorList>
            <person name="Bekaert M."/>
        </authorList>
    </citation>
    <scope>NUCLEOTIDE SEQUENCE</scope>
</reference>
<dbReference type="Pfam" id="PF02138">
    <property type="entry name" value="Beach"/>
    <property type="match status" value="2"/>
</dbReference>
<feature type="domain" description="BEACH-type PH" evidence="11">
    <location>
        <begin position="29"/>
        <end position="151"/>
    </location>
</feature>
<dbReference type="InterPro" id="IPR001680">
    <property type="entry name" value="WD40_rpt"/>
</dbReference>
<dbReference type="SUPFAM" id="SSF57903">
    <property type="entry name" value="FYVE/PHD zinc finger"/>
    <property type="match status" value="1"/>
</dbReference>
<dbReference type="OrthoDB" id="10018316at2759"/>
<protein>
    <submittedName>
        <fullName evidence="12">WDFY3</fullName>
    </submittedName>
</protein>
<dbReference type="EMBL" id="CAJPWZ010001297">
    <property type="protein sequence ID" value="CAG2212422.1"/>
    <property type="molecule type" value="Genomic_DNA"/>
</dbReference>
<feature type="domain" description="BEACH" evidence="10">
    <location>
        <begin position="97"/>
        <end position="402"/>
    </location>
</feature>
<dbReference type="PROSITE" id="PS50197">
    <property type="entry name" value="BEACH"/>
    <property type="match status" value="1"/>
</dbReference>
<feature type="region of interest" description="Disordered" evidence="8">
    <location>
        <begin position="678"/>
        <end position="707"/>
    </location>
</feature>
<evidence type="ECO:0000313" key="13">
    <source>
        <dbReference type="Proteomes" id="UP000683360"/>
    </source>
</evidence>
<dbReference type="InterPro" id="IPR036322">
    <property type="entry name" value="WD40_repeat_dom_sf"/>
</dbReference>
<comment type="caution">
    <text evidence="12">The sequence shown here is derived from an EMBL/GenBank/DDBJ whole genome shotgun (WGS) entry which is preliminary data.</text>
</comment>
<keyword evidence="5" id="KW-0862">Zinc</keyword>
<evidence type="ECO:0000259" key="9">
    <source>
        <dbReference type="PROSITE" id="PS50178"/>
    </source>
</evidence>
<dbReference type="CDD" id="cd06071">
    <property type="entry name" value="Beach"/>
    <property type="match status" value="1"/>
</dbReference>
<feature type="compositionally biased region" description="Polar residues" evidence="8">
    <location>
        <begin position="686"/>
        <end position="707"/>
    </location>
</feature>
<evidence type="ECO:0000256" key="3">
    <source>
        <dbReference type="ARBA" id="ARBA00022737"/>
    </source>
</evidence>
<dbReference type="SUPFAM" id="SSF50978">
    <property type="entry name" value="WD40 repeat-like"/>
    <property type="match status" value="1"/>
</dbReference>
<gene>
    <name evidence="12" type="ORF">MEDL_26375</name>
</gene>
<evidence type="ECO:0000256" key="2">
    <source>
        <dbReference type="ARBA" id="ARBA00022723"/>
    </source>
</evidence>
<evidence type="ECO:0000259" key="10">
    <source>
        <dbReference type="PROSITE" id="PS50197"/>
    </source>
</evidence>
<dbReference type="InterPro" id="IPR011993">
    <property type="entry name" value="PH-like_dom_sf"/>
</dbReference>
<dbReference type="SMART" id="SM01026">
    <property type="entry name" value="Beach"/>
    <property type="match status" value="1"/>
</dbReference>
<evidence type="ECO:0000259" key="11">
    <source>
        <dbReference type="PROSITE" id="PS51783"/>
    </source>
</evidence>
<dbReference type="SUPFAM" id="SSF81837">
    <property type="entry name" value="BEACH domain"/>
    <property type="match status" value="1"/>
</dbReference>
<dbReference type="Proteomes" id="UP000683360">
    <property type="component" value="Unassembled WGS sequence"/>
</dbReference>
<keyword evidence="3" id="KW-0677">Repeat</keyword>
<dbReference type="CDD" id="cd01201">
    <property type="entry name" value="PH_BEACH"/>
    <property type="match status" value="1"/>
</dbReference>
<organism evidence="12 13">
    <name type="scientific">Mytilus edulis</name>
    <name type="common">Blue mussel</name>
    <dbReference type="NCBI Taxonomy" id="6550"/>
    <lineage>
        <taxon>Eukaryota</taxon>
        <taxon>Metazoa</taxon>
        <taxon>Spiralia</taxon>
        <taxon>Lophotrochozoa</taxon>
        <taxon>Mollusca</taxon>
        <taxon>Bivalvia</taxon>
        <taxon>Autobranchia</taxon>
        <taxon>Pteriomorphia</taxon>
        <taxon>Mytilida</taxon>
        <taxon>Mytiloidea</taxon>
        <taxon>Mytilidae</taxon>
        <taxon>Mytilinae</taxon>
        <taxon>Mytilus</taxon>
    </lineage>
</organism>
<dbReference type="GO" id="GO:0008270">
    <property type="term" value="F:zinc ion binding"/>
    <property type="evidence" value="ECO:0007669"/>
    <property type="project" value="UniProtKB-KW"/>
</dbReference>
<evidence type="ECO:0000256" key="5">
    <source>
        <dbReference type="ARBA" id="ARBA00022833"/>
    </source>
</evidence>
<dbReference type="Gene3D" id="2.30.29.30">
    <property type="entry name" value="Pleckstrin-homology domain (PH domain)/Phosphotyrosine-binding domain (PTB)"/>
    <property type="match status" value="1"/>
</dbReference>
<evidence type="ECO:0000256" key="8">
    <source>
        <dbReference type="SAM" id="MobiDB-lite"/>
    </source>
</evidence>
<name>A0A8S3S1Q9_MYTED</name>
<accession>A0A8S3S1Q9</accession>
<sequence length="1011" mass="114318">MVLLKDKVIKLMVNLITKQMYKPTASPIITKLYLGFLGKEKRIQGLDTAEGLLLFGKEYFYIIDGLTMLKSREIRDIDSLPLDLHDPIIPSKGSCSHKRTNSKFAYDDIKEVHKRRYLLQPIAVEVFSSDGRNYLLAFPRKLRNKVYAKFMSVANEMTDNAQQSVSGQKVGAKIEASSGLISSFMGEKSVTQRWERGEINNFQYLMHLNTLAGRSYNDLMQYPVFPWVVADYDSEELDLYSEVTFRDLAKPMGAQTPNRLGQFRKRYTDWDDPQEFFYLPEFLSNSNNFDLGMKQSGVQLDNVMLPKWAKEDTREYIRAHREALECDYVSAHLHEWIDLIFGCKQQGQAAVEAVNVFHHLFYEGNVDIYNIDDPLKKHATIGFINNFGQIPKQLFKKPHPQKKLALRLGDAIPMGPLPPNANDKLFFHNVDNLRPTKQAIKVELKGAVGQIIHHESKNVLAVEQNKVLIPPQYNKYLSWGFSDLSVRIGNYESEKALHVFENLDNGEILCASYPNAKTFITGGTSTVVNVWELKPKSKKVCLKQPLYGHTETVTCLASSQAYNVIVSGSRDRTCIIWDLSRLVYVKQLRGHAAPVAAVCINELTGDIATCAGTYLYVWSINGEEIACVNTASLRSQQILCLAMSQILEWDNRNVILTGSGDGVVRMYSIEYVQVPVEERPSKDAQNDSSDTMTKGTGGDVTSPTSKLSRQVSCNSYGLQQNSAIERLQEFREPNLVDISSSLDSESTMTKLIGLKGKSILPGNLDREDSTTSSASDFQYSRTGYSDNFISDDTHSIKSADLSIDTAVEAYDEMVQSNISDTQLPSLSEPNLVSLAEGAGMDKSQSHPDLKTGRNSPKTVEDILKKYRPRPRHALREGFRWQRQLVFRNKLTMHTAFERKDNKEPASVTSIAISKDHKTVYVGDNKGRIFSWTVSDQPGRVVADHWMKDEVADACQCGVKFSFSDRRHHCRDCGNVFCAKCTRYETEIRRRMILRPVRVCKECYKSIKGDKS</sequence>
<dbReference type="Pfam" id="PF14844">
    <property type="entry name" value="PH_BEACH"/>
    <property type="match status" value="1"/>
</dbReference>
<feature type="repeat" description="WD" evidence="7">
    <location>
        <begin position="546"/>
        <end position="580"/>
    </location>
</feature>
<dbReference type="CDD" id="cd15719">
    <property type="entry name" value="FYVE_WDFY3"/>
    <property type="match status" value="1"/>
</dbReference>
<evidence type="ECO:0000256" key="4">
    <source>
        <dbReference type="ARBA" id="ARBA00022771"/>
    </source>
</evidence>
<dbReference type="SUPFAM" id="SSF50729">
    <property type="entry name" value="PH domain-like"/>
    <property type="match status" value="1"/>
</dbReference>
<dbReference type="Pfam" id="PF00400">
    <property type="entry name" value="WD40"/>
    <property type="match status" value="1"/>
</dbReference>
<dbReference type="Gene3D" id="2.130.10.10">
    <property type="entry name" value="YVTN repeat-like/Quinoprotein amine dehydrogenase"/>
    <property type="match status" value="1"/>
</dbReference>
<dbReference type="Pfam" id="PF01363">
    <property type="entry name" value="FYVE"/>
    <property type="match status" value="1"/>
</dbReference>
<dbReference type="InterPro" id="IPR017455">
    <property type="entry name" value="Znf_FYVE-rel"/>
</dbReference>
<dbReference type="PROSITE" id="PS51783">
    <property type="entry name" value="PH_BEACH"/>
    <property type="match status" value="1"/>
</dbReference>
<dbReference type="Gene3D" id="3.30.40.10">
    <property type="entry name" value="Zinc/RING finger domain, C3HC4 (zinc finger)"/>
    <property type="match status" value="1"/>
</dbReference>
<dbReference type="SMART" id="SM00320">
    <property type="entry name" value="WD40"/>
    <property type="match status" value="5"/>
</dbReference>
<dbReference type="Gene3D" id="1.10.1540.10">
    <property type="entry name" value="BEACH domain"/>
    <property type="match status" value="2"/>
</dbReference>